<comment type="caution">
    <text evidence="4">The sequence shown here is derived from an EMBL/GenBank/DDBJ whole genome shotgun (WGS) entry which is preliminary data.</text>
</comment>
<gene>
    <name evidence="4" type="primary">yeaC</name>
    <name evidence="4" type="ORF">GCM10009037_17880</name>
</gene>
<dbReference type="Proteomes" id="UP000628840">
    <property type="component" value="Unassembled WGS sequence"/>
</dbReference>
<feature type="domain" description="ChlI/MoxR AAA lid" evidence="3">
    <location>
        <begin position="255"/>
        <end position="308"/>
    </location>
</feature>
<keyword evidence="5" id="KW-1185">Reference proteome</keyword>
<dbReference type="InterPro" id="IPR027417">
    <property type="entry name" value="P-loop_NTPase"/>
</dbReference>
<dbReference type="RefSeq" id="WP_188882907.1">
    <property type="nucleotide sequence ID" value="NZ_BMPF01000002.1"/>
</dbReference>
<dbReference type="OrthoDB" id="24581at2157"/>
<dbReference type="GO" id="GO:0005524">
    <property type="term" value="F:ATP binding"/>
    <property type="evidence" value="ECO:0007669"/>
    <property type="project" value="InterPro"/>
</dbReference>
<evidence type="ECO:0000259" key="3">
    <source>
        <dbReference type="Pfam" id="PF17863"/>
    </source>
</evidence>
<name>A0A830EXM1_9EURY</name>
<protein>
    <recommendedName>
        <fullName evidence="6">MoxR-like ATPase</fullName>
    </recommendedName>
</protein>
<dbReference type="PANTHER" id="PTHR42759">
    <property type="entry name" value="MOXR FAMILY PROTEIN"/>
    <property type="match status" value="1"/>
</dbReference>
<feature type="domain" description="ATPase AAA-3" evidence="2">
    <location>
        <begin position="61"/>
        <end position="190"/>
    </location>
</feature>
<dbReference type="EMBL" id="BMPF01000002">
    <property type="protein sequence ID" value="GGL34705.1"/>
    <property type="molecule type" value="Genomic_DNA"/>
</dbReference>
<dbReference type="PANTHER" id="PTHR42759:SF5">
    <property type="entry name" value="METHANOL DEHYDROGENASE REGULATOR"/>
    <property type="match status" value="1"/>
</dbReference>
<evidence type="ECO:0000313" key="4">
    <source>
        <dbReference type="EMBL" id="GGL34705.1"/>
    </source>
</evidence>
<evidence type="ECO:0000259" key="2">
    <source>
        <dbReference type="Pfam" id="PF07726"/>
    </source>
</evidence>
<feature type="compositionally biased region" description="Basic and acidic residues" evidence="1">
    <location>
        <begin position="1"/>
        <end position="15"/>
    </location>
</feature>
<evidence type="ECO:0000313" key="5">
    <source>
        <dbReference type="Proteomes" id="UP000628840"/>
    </source>
</evidence>
<dbReference type="GO" id="GO:0016887">
    <property type="term" value="F:ATP hydrolysis activity"/>
    <property type="evidence" value="ECO:0007669"/>
    <property type="project" value="InterPro"/>
</dbReference>
<dbReference type="AlphaFoldDB" id="A0A830EXM1"/>
<dbReference type="SUPFAM" id="SSF52540">
    <property type="entry name" value="P-loop containing nucleoside triphosphate hydrolases"/>
    <property type="match status" value="1"/>
</dbReference>
<evidence type="ECO:0008006" key="6">
    <source>
        <dbReference type="Google" id="ProtNLM"/>
    </source>
</evidence>
<dbReference type="Gene3D" id="1.10.8.80">
    <property type="entry name" value="Magnesium chelatase subunit I, C-Terminal domain"/>
    <property type="match status" value="1"/>
</dbReference>
<dbReference type="InterPro" id="IPR011703">
    <property type="entry name" value="ATPase_AAA-3"/>
</dbReference>
<dbReference type="Pfam" id="PF07726">
    <property type="entry name" value="AAA_3"/>
    <property type="match status" value="1"/>
</dbReference>
<organism evidence="4 5">
    <name type="scientific">Halarchaeum grantii</name>
    <dbReference type="NCBI Taxonomy" id="1193105"/>
    <lineage>
        <taxon>Archaea</taxon>
        <taxon>Methanobacteriati</taxon>
        <taxon>Methanobacteriota</taxon>
        <taxon>Stenosarchaea group</taxon>
        <taxon>Halobacteria</taxon>
        <taxon>Halobacteriales</taxon>
        <taxon>Halobacteriaceae</taxon>
    </lineage>
</organism>
<dbReference type="CDD" id="cd00009">
    <property type="entry name" value="AAA"/>
    <property type="match status" value="1"/>
</dbReference>
<sequence length="331" mass="35453">MTDSHTARPETERPADSSVDPLPLPDARALVDAVTENVGRVVVGKDGVIEDALVALLARGHLLLEDVPGVGKTMLARSLAASVDGAFSRVQFTPDLLPADVTGTSVLDESSGGFSFQRGPVFGNVVLGDEINRAPPKTQAALLEAMEEGQVTVDGETHALPDPFFVVATQNAVERDRVYDLPVAEIDRFTKKLTLGYPSVEEEVDVLGRVVGHHPVEDVQPVAGVGDLRRARETVARVETSEPVREYVTRLADYTREHAALGASPRGSIALLRCAQVRAVLDERDYVIPDDVKREAPSVLTHRVRADRTDGLGGEAAERVVASALDAVPPE</sequence>
<dbReference type="InterPro" id="IPR041628">
    <property type="entry name" value="ChlI/MoxR_AAA_lid"/>
</dbReference>
<dbReference type="PIRSF" id="PIRSF002849">
    <property type="entry name" value="AAA_ATPase_chaperone_MoxR_prd"/>
    <property type="match status" value="1"/>
</dbReference>
<dbReference type="InterPro" id="IPR050764">
    <property type="entry name" value="CbbQ/NirQ/NorQ/GpvN"/>
</dbReference>
<reference evidence="4 5" key="1">
    <citation type="journal article" date="2019" name="Int. J. Syst. Evol. Microbiol.">
        <title>The Global Catalogue of Microorganisms (GCM) 10K type strain sequencing project: providing services to taxonomists for standard genome sequencing and annotation.</title>
        <authorList>
            <consortium name="The Broad Institute Genomics Platform"/>
            <consortium name="The Broad Institute Genome Sequencing Center for Infectious Disease"/>
            <person name="Wu L."/>
            <person name="Ma J."/>
        </authorList>
    </citation>
    <scope>NUCLEOTIDE SEQUENCE [LARGE SCALE GENOMIC DNA]</scope>
    <source>
        <strain evidence="4 5">JCM 19585</strain>
    </source>
</reference>
<feature type="region of interest" description="Disordered" evidence="1">
    <location>
        <begin position="1"/>
        <end position="23"/>
    </location>
</feature>
<evidence type="ECO:0000256" key="1">
    <source>
        <dbReference type="SAM" id="MobiDB-lite"/>
    </source>
</evidence>
<proteinExistence type="predicted"/>
<dbReference type="Gene3D" id="3.40.50.300">
    <property type="entry name" value="P-loop containing nucleotide triphosphate hydrolases"/>
    <property type="match status" value="1"/>
</dbReference>
<dbReference type="Pfam" id="PF17863">
    <property type="entry name" value="AAA_lid_2"/>
    <property type="match status" value="1"/>
</dbReference>
<accession>A0A830EXM1</accession>